<accession>A0A022RGF0</accession>
<keyword evidence="1" id="KW-0732">Signal</keyword>
<feature type="signal peptide" evidence="1">
    <location>
        <begin position="1"/>
        <end position="17"/>
    </location>
</feature>
<evidence type="ECO:0000313" key="3">
    <source>
        <dbReference type="Proteomes" id="UP000030748"/>
    </source>
</evidence>
<evidence type="ECO:0000313" key="2">
    <source>
        <dbReference type="EMBL" id="EYU38878.1"/>
    </source>
</evidence>
<protein>
    <recommendedName>
        <fullName evidence="4">Secreted protein</fullName>
    </recommendedName>
</protein>
<sequence length="92" mass="10677">MSFILLFFPLKSLIVQATPIHKYIHSIPVDLHFRTNAYVREKNKKKVTQIQTGTNHLERKPSKTNASGRYIQNISKIMYCASQKLYFGISCM</sequence>
<proteinExistence type="predicted"/>
<evidence type="ECO:0000256" key="1">
    <source>
        <dbReference type="SAM" id="SignalP"/>
    </source>
</evidence>
<evidence type="ECO:0008006" key="4">
    <source>
        <dbReference type="Google" id="ProtNLM"/>
    </source>
</evidence>
<keyword evidence="3" id="KW-1185">Reference proteome</keyword>
<feature type="chain" id="PRO_5001505104" description="Secreted protein" evidence="1">
    <location>
        <begin position="18"/>
        <end position="92"/>
    </location>
</feature>
<name>A0A022RGF0_ERYGU</name>
<dbReference type="EMBL" id="KI630473">
    <property type="protein sequence ID" value="EYU38878.1"/>
    <property type="molecule type" value="Genomic_DNA"/>
</dbReference>
<dbReference type="Proteomes" id="UP000030748">
    <property type="component" value="Unassembled WGS sequence"/>
</dbReference>
<dbReference type="AlphaFoldDB" id="A0A022RGF0"/>
<reference evidence="2 3" key="1">
    <citation type="journal article" date="2013" name="Proc. Natl. Acad. Sci. U.S.A.">
        <title>Fine-scale variation in meiotic recombination in Mimulus inferred from population shotgun sequencing.</title>
        <authorList>
            <person name="Hellsten U."/>
            <person name="Wright K.M."/>
            <person name="Jenkins J."/>
            <person name="Shu S."/>
            <person name="Yuan Y."/>
            <person name="Wessler S.R."/>
            <person name="Schmutz J."/>
            <person name="Willis J.H."/>
            <person name="Rokhsar D.S."/>
        </authorList>
    </citation>
    <scope>NUCLEOTIDE SEQUENCE [LARGE SCALE GENOMIC DNA]</scope>
    <source>
        <strain evidence="3">cv. DUN x IM62</strain>
    </source>
</reference>
<gene>
    <name evidence="2" type="ORF">MIMGU_mgv1a017135mg</name>
</gene>
<organism evidence="2 3">
    <name type="scientific">Erythranthe guttata</name>
    <name type="common">Yellow monkey flower</name>
    <name type="synonym">Mimulus guttatus</name>
    <dbReference type="NCBI Taxonomy" id="4155"/>
    <lineage>
        <taxon>Eukaryota</taxon>
        <taxon>Viridiplantae</taxon>
        <taxon>Streptophyta</taxon>
        <taxon>Embryophyta</taxon>
        <taxon>Tracheophyta</taxon>
        <taxon>Spermatophyta</taxon>
        <taxon>Magnoliopsida</taxon>
        <taxon>eudicotyledons</taxon>
        <taxon>Gunneridae</taxon>
        <taxon>Pentapetalae</taxon>
        <taxon>asterids</taxon>
        <taxon>lamiids</taxon>
        <taxon>Lamiales</taxon>
        <taxon>Phrymaceae</taxon>
        <taxon>Erythranthe</taxon>
    </lineage>
</organism>